<keyword evidence="3" id="KW-1185">Reference proteome</keyword>
<feature type="compositionally biased region" description="Basic and acidic residues" evidence="1">
    <location>
        <begin position="41"/>
        <end position="50"/>
    </location>
</feature>
<protein>
    <submittedName>
        <fullName evidence="2">Str. FM013</fullName>
    </submittedName>
</protein>
<feature type="region of interest" description="Disordered" evidence="1">
    <location>
        <begin position="37"/>
        <end position="59"/>
    </location>
</feature>
<dbReference type="Proteomes" id="UP000053732">
    <property type="component" value="Unassembled WGS sequence"/>
</dbReference>
<dbReference type="AlphaFoldDB" id="A0A0G4PBA1"/>
<proteinExistence type="predicted"/>
<reference evidence="2 3" key="1">
    <citation type="journal article" date="2014" name="Nat. Commun.">
        <title>Multiple recent horizontal transfers of a large genomic region in cheese making fungi.</title>
        <authorList>
            <person name="Cheeseman K."/>
            <person name="Ropars J."/>
            <person name="Renault P."/>
            <person name="Dupont J."/>
            <person name="Gouzy J."/>
            <person name="Branca A."/>
            <person name="Abraham A.L."/>
            <person name="Ceppi M."/>
            <person name="Conseiller E."/>
            <person name="Debuchy R."/>
            <person name="Malagnac F."/>
            <person name="Goarin A."/>
            <person name="Silar P."/>
            <person name="Lacoste S."/>
            <person name="Sallet E."/>
            <person name="Bensimon A."/>
            <person name="Giraud T."/>
            <person name="Brygoo Y."/>
        </authorList>
    </citation>
    <scope>NUCLEOTIDE SEQUENCE [LARGE SCALE GENOMIC DNA]</scope>
    <source>
        <strain evidence="3">FM 013</strain>
    </source>
</reference>
<evidence type="ECO:0000256" key="1">
    <source>
        <dbReference type="SAM" id="MobiDB-lite"/>
    </source>
</evidence>
<evidence type="ECO:0000313" key="2">
    <source>
        <dbReference type="EMBL" id="CRL23597.1"/>
    </source>
</evidence>
<gene>
    <name evidence="2" type="ORF">PCAMFM013_S010g000035</name>
</gene>
<dbReference type="EMBL" id="HG793143">
    <property type="protein sequence ID" value="CRL23597.1"/>
    <property type="molecule type" value="Genomic_DNA"/>
</dbReference>
<sequence>MSPAYHLPVFLPVMGLIASRGLSIWVSDALRIGLDEPLEQDGARGDDRKQLGSKLNTQI</sequence>
<name>A0A0G4PBA1_PENC3</name>
<accession>A0A0G4PBA1</accession>
<organism evidence="2 3">
    <name type="scientific">Penicillium camemberti (strain FM 013)</name>
    <dbReference type="NCBI Taxonomy" id="1429867"/>
    <lineage>
        <taxon>Eukaryota</taxon>
        <taxon>Fungi</taxon>
        <taxon>Dikarya</taxon>
        <taxon>Ascomycota</taxon>
        <taxon>Pezizomycotina</taxon>
        <taxon>Eurotiomycetes</taxon>
        <taxon>Eurotiomycetidae</taxon>
        <taxon>Eurotiales</taxon>
        <taxon>Aspergillaceae</taxon>
        <taxon>Penicillium</taxon>
    </lineage>
</organism>
<evidence type="ECO:0000313" key="3">
    <source>
        <dbReference type="Proteomes" id="UP000053732"/>
    </source>
</evidence>